<dbReference type="EMBL" id="JAGTJR010000036">
    <property type="protein sequence ID" value="KAH7036251.1"/>
    <property type="molecule type" value="Genomic_DNA"/>
</dbReference>
<dbReference type="Proteomes" id="UP000774617">
    <property type="component" value="Unassembled WGS sequence"/>
</dbReference>
<evidence type="ECO:0000256" key="4">
    <source>
        <dbReference type="SAM" id="Phobius"/>
    </source>
</evidence>
<dbReference type="SUPFAM" id="SSF51735">
    <property type="entry name" value="NAD(P)-binding Rossmann-fold domains"/>
    <property type="match status" value="1"/>
</dbReference>
<evidence type="ECO:0000256" key="3">
    <source>
        <dbReference type="RuleBase" id="RU000363"/>
    </source>
</evidence>
<organism evidence="5 6">
    <name type="scientific">Macrophomina phaseolina</name>
    <dbReference type="NCBI Taxonomy" id="35725"/>
    <lineage>
        <taxon>Eukaryota</taxon>
        <taxon>Fungi</taxon>
        <taxon>Dikarya</taxon>
        <taxon>Ascomycota</taxon>
        <taxon>Pezizomycotina</taxon>
        <taxon>Dothideomycetes</taxon>
        <taxon>Dothideomycetes incertae sedis</taxon>
        <taxon>Botryosphaeriales</taxon>
        <taxon>Botryosphaeriaceae</taxon>
        <taxon>Macrophomina</taxon>
    </lineage>
</organism>
<dbReference type="Pfam" id="PF00106">
    <property type="entry name" value="adh_short"/>
    <property type="match status" value="1"/>
</dbReference>
<evidence type="ECO:0008006" key="7">
    <source>
        <dbReference type="Google" id="ProtNLM"/>
    </source>
</evidence>
<proteinExistence type="inferred from homology"/>
<keyword evidence="4" id="KW-0812">Transmembrane</keyword>
<accession>A0ABQ8G0U1</accession>
<dbReference type="PANTHER" id="PTHR24322:SF736">
    <property type="entry name" value="RETINOL DEHYDROGENASE 10"/>
    <property type="match status" value="1"/>
</dbReference>
<comment type="caution">
    <text evidence="5">The sequence shown here is derived from an EMBL/GenBank/DDBJ whole genome shotgun (WGS) entry which is preliminary data.</text>
</comment>
<evidence type="ECO:0000256" key="2">
    <source>
        <dbReference type="ARBA" id="ARBA00023002"/>
    </source>
</evidence>
<dbReference type="Gene3D" id="3.40.50.720">
    <property type="entry name" value="NAD(P)-binding Rossmann-like Domain"/>
    <property type="match status" value="1"/>
</dbReference>
<dbReference type="PRINTS" id="PR00080">
    <property type="entry name" value="SDRFAMILY"/>
</dbReference>
<evidence type="ECO:0000256" key="1">
    <source>
        <dbReference type="ARBA" id="ARBA00006484"/>
    </source>
</evidence>
<protein>
    <recommendedName>
        <fullName evidence="7">Short-chain dehydrogenase/reductase SDR</fullName>
    </recommendedName>
</protein>
<keyword evidence="4" id="KW-0472">Membrane</keyword>
<evidence type="ECO:0000313" key="5">
    <source>
        <dbReference type="EMBL" id="KAH7036251.1"/>
    </source>
</evidence>
<name>A0ABQ8G0U1_9PEZI</name>
<dbReference type="PRINTS" id="PR00081">
    <property type="entry name" value="GDHRDH"/>
</dbReference>
<dbReference type="InterPro" id="IPR036291">
    <property type="entry name" value="NAD(P)-bd_dom_sf"/>
</dbReference>
<keyword evidence="4" id="KW-1133">Transmembrane helix</keyword>
<sequence>MASAAVSLVRSPLLCLTAFALTRISQAYLAHSFAHGPASRALHSALSWILALLSALSCLLLVNRKLSALAHNKWLWDPKTDPFMRFAGEAKKWNWPQEVAVITGGSDGIGSYVAEGLASHGVRVAVLDIQPPTERIRDITNISYFECDVSSQPLVFDAAEKIRQSLGKPSILINNAGIGRPYTILDLPPGRPREVFSVNVLSHFHTLQEFLPDMLEQKKGYIMTMASIASFWSGAAMSSYACSKAAVLALHESLVQELKHRYRCPEIKTTIVHPHFTCTKLIADFEEQLRRRKNAPPLLEPKYVADVMVKQILSGKSGQLFIPESTSVLVPLIRGLPTWLQEFLRDSIARSETNAVSGN</sequence>
<dbReference type="InterPro" id="IPR002347">
    <property type="entry name" value="SDR_fam"/>
</dbReference>
<evidence type="ECO:0000313" key="6">
    <source>
        <dbReference type="Proteomes" id="UP000774617"/>
    </source>
</evidence>
<dbReference type="PANTHER" id="PTHR24322">
    <property type="entry name" value="PKSB"/>
    <property type="match status" value="1"/>
</dbReference>
<comment type="similarity">
    <text evidence="1 3">Belongs to the short-chain dehydrogenases/reductases (SDR) family.</text>
</comment>
<gene>
    <name evidence="5" type="ORF">B0J12DRAFT_268352</name>
</gene>
<reference evidence="5 6" key="1">
    <citation type="journal article" date="2021" name="Nat. Commun.">
        <title>Genetic determinants of endophytism in the Arabidopsis root mycobiome.</title>
        <authorList>
            <person name="Mesny F."/>
            <person name="Miyauchi S."/>
            <person name="Thiergart T."/>
            <person name="Pickel B."/>
            <person name="Atanasova L."/>
            <person name="Karlsson M."/>
            <person name="Huettel B."/>
            <person name="Barry K.W."/>
            <person name="Haridas S."/>
            <person name="Chen C."/>
            <person name="Bauer D."/>
            <person name="Andreopoulos W."/>
            <person name="Pangilinan J."/>
            <person name="LaButti K."/>
            <person name="Riley R."/>
            <person name="Lipzen A."/>
            <person name="Clum A."/>
            <person name="Drula E."/>
            <person name="Henrissat B."/>
            <person name="Kohler A."/>
            <person name="Grigoriev I.V."/>
            <person name="Martin F.M."/>
            <person name="Hacquard S."/>
        </authorList>
    </citation>
    <scope>NUCLEOTIDE SEQUENCE [LARGE SCALE GENOMIC DNA]</scope>
    <source>
        <strain evidence="5 6">MPI-SDFR-AT-0080</strain>
    </source>
</reference>
<keyword evidence="2" id="KW-0560">Oxidoreductase</keyword>
<keyword evidence="6" id="KW-1185">Reference proteome</keyword>
<feature type="transmembrane region" description="Helical" evidence="4">
    <location>
        <begin position="45"/>
        <end position="63"/>
    </location>
</feature>